<organism evidence="2 3">
    <name type="scientific">Solanum commersonii</name>
    <name type="common">Commerson's wild potato</name>
    <name type="synonym">Commerson's nightshade</name>
    <dbReference type="NCBI Taxonomy" id="4109"/>
    <lineage>
        <taxon>Eukaryota</taxon>
        <taxon>Viridiplantae</taxon>
        <taxon>Streptophyta</taxon>
        <taxon>Embryophyta</taxon>
        <taxon>Tracheophyta</taxon>
        <taxon>Spermatophyta</taxon>
        <taxon>Magnoliopsida</taxon>
        <taxon>eudicotyledons</taxon>
        <taxon>Gunneridae</taxon>
        <taxon>Pentapetalae</taxon>
        <taxon>asterids</taxon>
        <taxon>lamiids</taxon>
        <taxon>Solanales</taxon>
        <taxon>Solanaceae</taxon>
        <taxon>Solanoideae</taxon>
        <taxon>Solaneae</taxon>
        <taxon>Solanum</taxon>
    </lineage>
</organism>
<evidence type="ECO:0000256" key="1">
    <source>
        <dbReference type="SAM" id="Phobius"/>
    </source>
</evidence>
<proteinExistence type="predicted"/>
<keyword evidence="1" id="KW-1133">Transmembrane helix</keyword>
<reference evidence="2 3" key="1">
    <citation type="submission" date="2020-09" db="EMBL/GenBank/DDBJ databases">
        <title>De no assembly of potato wild relative species, Solanum commersonii.</title>
        <authorList>
            <person name="Cho K."/>
        </authorList>
    </citation>
    <scope>NUCLEOTIDE SEQUENCE [LARGE SCALE GENOMIC DNA]</scope>
    <source>
        <strain evidence="2">LZ3.2</strain>
        <tissue evidence="2">Leaf</tissue>
    </source>
</reference>
<comment type="caution">
    <text evidence="2">The sequence shown here is derived from an EMBL/GenBank/DDBJ whole genome shotgun (WGS) entry which is preliminary data.</text>
</comment>
<accession>A0A9J5XC14</accession>
<dbReference type="AlphaFoldDB" id="A0A9J5XC14"/>
<dbReference type="OrthoDB" id="768353at2759"/>
<dbReference type="PANTHER" id="PTHR46238:SF8">
    <property type="entry name" value="ENDONUCLEASE_EXONUCLEASE_PHOSPHATASE DOMAIN-CONTAINING PROTEIN"/>
    <property type="match status" value="1"/>
</dbReference>
<protein>
    <submittedName>
        <fullName evidence="2">Uncharacterized protein</fullName>
    </submittedName>
</protein>
<evidence type="ECO:0000313" key="3">
    <source>
        <dbReference type="Proteomes" id="UP000824120"/>
    </source>
</evidence>
<dbReference type="EMBL" id="JACXVP010000009">
    <property type="protein sequence ID" value="KAG5584416.1"/>
    <property type="molecule type" value="Genomic_DNA"/>
</dbReference>
<dbReference type="PANTHER" id="PTHR46238">
    <property type="entry name" value="REVERSE TRANSCRIPTASE DOMAIN-CONTAINING PROTEIN"/>
    <property type="match status" value="1"/>
</dbReference>
<evidence type="ECO:0000313" key="2">
    <source>
        <dbReference type="EMBL" id="KAG5584416.1"/>
    </source>
</evidence>
<sequence>MNVPNCVPLIDGVQAIKAATNVCIKVEVRLRMHHPPRPHLWDYTGPQYAQISRCNNMMIKSDKWGLDTPREKLSPETYKSWSKKHQSFLPIFLRLGRQNYLYWWETAGGREIDVEVRLDTWDIPKRVSFKYIGSLIQGNGEIDDDVTYRISARWMKWRLTSEALSDKEVQPKLKDKFTEWWLDQLYCMGRSFGQSRTPNSKDASCGNKSVEIDVGHTRKDKIKYEDIQGKVRCERFDIVGVRRDRGRPKKYWGEVIRRNMAQLQLIEDMTLNRMVWRLQITVEVEGLSEIASLPPQVGVMYVYSLASLDTICGIIPGMFVVVIHKLTLGDKALAGMIDRLLS</sequence>
<keyword evidence="1" id="KW-0812">Transmembrane</keyword>
<keyword evidence="3" id="KW-1185">Reference proteome</keyword>
<gene>
    <name evidence="2" type="ORF">H5410_044850</name>
</gene>
<keyword evidence="1" id="KW-0472">Membrane</keyword>
<feature type="transmembrane region" description="Helical" evidence="1">
    <location>
        <begin position="300"/>
        <end position="323"/>
    </location>
</feature>
<dbReference type="Proteomes" id="UP000824120">
    <property type="component" value="Chromosome 9"/>
</dbReference>
<name>A0A9J5XC14_SOLCO</name>